<feature type="domain" description="HTH araC/xylS-type" evidence="4">
    <location>
        <begin position="187"/>
        <end position="281"/>
    </location>
</feature>
<sequence length="281" mass="32356">MSEYEKTGNLKEDFRYFHIAAKDPLEYSYHYHDFHKVLFFLSGDVTYHVEGRSFDLLPQDLVLIPAGEIHRPSAKSTATYERIILYLSPSYLSSLTDGSASLSLCLERARSQGSNVLRVPSAYRNRISAIFSQLEKEIHAQKADQGFFAGDLYQHILVQEFLILLNRASLSRQSIYLPNSCKNEKILQILDYIARHLSDPLCIDQIAGEFFMSRYHLMHLFKESTGYTVGNYITIKRLLYARSLIQKGTPVTQACYLCGFQNYSTFSRAYKKHFHTTARSD</sequence>
<dbReference type="InterPro" id="IPR018060">
    <property type="entry name" value="HTH_AraC"/>
</dbReference>
<dbReference type="InterPro" id="IPR014710">
    <property type="entry name" value="RmlC-like_jellyroll"/>
</dbReference>
<dbReference type="SUPFAM" id="SSF46689">
    <property type="entry name" value="Homeodomain-like"/>
    <property type="match status" value="2"/>
</dbReference>
<dbReference type="Gene3D" id="2.60.120.10">
    <property type="entry name" value="Jelly Rolls"/>
    <property type="match status" value="1"/>
</dbReference>
<dbReference type="Pfam" id="PF12833">
    <property type="entry name" value="HTH_18"/>
    <property type="match status" value="1"/>
</dbReference>
<organism evidence="5 6">
    <name type="scientific">Candidatus Blautia merdavium</name>
    <dbReference type="NCBI Taxonomy" id="2838494"/>
    <lineage>
        <taxon>Bacteria</taxon>
        <taxon>Bacillati</taxon>
        <taxon>Bacillota</taxon>
        <taxon>Clostridia</taxon>
        <taxon>Lachnospirales</taxon>
        <taxon>Lachnospiraceae</taxon>
        <taxon>Blautia</taxon>
    </lineage>
</organism>
<name>A0A9D2PPV2_9FIRM</name>
<accession>A0A9D2PPV2</accession>
<dbReference type="PANTHER" id="PTHR43280:SF34">
    <property type="entry name" value="ARAC-FAMILY TRANSCRIPTIONAL REGULATOR"/>
    <property type="match status" value="1"/>
</dbReference>
<protein>
    <submittedName>
        <fullName evidence="5">AraC family transcriptional regulator</fullName>
    </submittedName>
</protein>
<dbReference type="Pfam" id="PF02311">
    <property type="entry name" value="AraC_binding"/>
    <property type="match status" value="1"/>
</dbReference>
<dbReference type="PROSITE" id="PS01124">
    <property type="entry name" value="HTH_ARAC_FAMILY_2"/>
    <property type="match status" value="1"/>
</dbReference>
<evidence type="ECO:0000256" key="3">
    <source>
        <dbReference type="ARBA" id="ARBA00023163"/>
    </source>
</evidence>
<dbReference type="PANTHER" id="PTHR43280">
    <property type="entry name" value="ARAC-FAMILY TRANSCRIPTIONAL REGULATOR"/>
    <property type="match status" value="1"/>
</dbReference>
<evidence type="ECO:0000256" key="2">
    <source>
        <dbReference type="ARBA" id="ARBA00023125"/>
    </source>
</evidence>
<dbReference type="Gene3D" id="1.10.10.60">
    <property type="entry name" value="Homeodomain-like"/>
    <property type="match status" value="2"/>
</dbReference>
<dbReference type="SMART" id="SM00342">
    <property type="entry name" value="HTH_ARAC"/>
    <property type="match status" value="1"/>
</dbReference>
<dbReference type="InterPro" id="IPR009057">
    <property type="entry name" value="Homeodomain-like_sf"/>
</dbReference>
<evidence type="ECO:0000313" key="6">
    <source>
        <dbReference type="Proteomes" id="UP000823886"/>
    </source>
</evidence>
<evidence type="ECO:0000256" key="1">
    <source>
        <dbReference type="ARBA" id="ARBA00023015"/>
    </source>
</evidence>
<keyword evidence="1" id="KW-0805">Transcription regulation</keyword>
<evidence type="ECO:0000259" key="4">
    <source>
        <dbReference type="PROSITE" id="PS01124"/>
    </source>
</evidence>
<dbReference type="InterPro" id="IPR037923">
    <property type="entry name" value="HTH-like"/>
</dbReference>
<dbReference type="Proteomes" id="UP000823886">
    <property type="component" value="Unassembled WGS sequence"/>
</dbReference>
<evidence type="ECO:0000313" key="5">
    <source>
        <dbReference type="EMBL" id="HJC64904.1"/>
    </source>
</evidence>
<reference evidence="5" key="2">
    <citation type="submission" date="2021-04" db="EMBL/GenBank/DDBJ databases">
        <authorList>
            <person name="Gilroy R."/>
        </authorList>
    </citation>
    <scope>NUCLEOTIDE SEQUENCE</scope>
    <source>
        <strain evidence="5">ChiBcec2-3848</strain>
    </source>
</reference>
<dbReference type="GO" id="GO:0043565">
    <property type="term" value="F:sequence-specific DNA binding"/>
    <property type="evidence" value="ECO:0007669"/>
    <property type="project" value="InterPro"/>
</dbReference>
<dbReference type="InterPro" id="IPR003313">
    <property type="entry name" value="AraC-bd"/>
</dbReference>
<proteinExistence type="predicted"/>
<keyword evidence="2" id="KW-0238">DNA-binding</keyword>
<dbReference type="SUPFAM" id="SSF51215">
    <property type="entry name" value="Regulatory protein AraC"/>
    <property type="match status" value="1"/>
</dbReference>
<dbReference type="AlphaFoldDB" id="A0A9D2PPV2"/>
<reference evidence="5" key="1">
    <citation type="journal article" date="2021" name="PeerJ">
        <title>Extensive microbial diversity within the chicken gut microbiome revealed by metagenomics and culture.</title>
        <authorList>
            <person name="Gilroy R."/>
            <person name="Ravi A."/>
            <person name="Getino M."/>
            <person name="Pursley I."/>
            <person name="Horton D.L."/>
            <person name="Alikhan N.F."/>
            <person name="Baker D."/>
            <person name="Gharbi K."/>
            <person name="Hall N."/>
            <person name="Watson M."/>
            <person name="Adriaenssens E.M."/>
            <person name="Foster-Nyarko E."/>
            <person name="Jarju S."/>
            <person name="Secka A."/>
            <person name="Antonio M."/>
            <person name="Oren A."/>
            <person name="Chaudhuri R.R."/>
            <person name="La Ragione R."/>
            <person name="Hildebrand F."/>
            <person name="Pallen M.J."/>
        </authorList>
    </citation>
    <scope>NUCLEOTIDE SEQUENCE</scope>
    <source>
        <strain evidence="5">ChiBcec2-3848</strain>
    </source>
</reference>
<dbReference type="EMBL" id="DWVZ01000215">
    <property type="protein sequence ID" value="HJC64904.1"/>
    <property type="molecule type" value="Genomic_DNA"/>
</dbReference>
<dbReference type="GO" id="GO:0003700">
    <property type="term" value="F:DNA-binding transcription factor activity"/>
    <property type="evidence" value="ECO:0007669"/>
    <property type="project" value="InterPro"/>
</dbReference>
<gene>
    <name evidence="5" type="ORF">H9753_15020</name>
</gene>
<keyword evidence="3" id="KW-0804">Transcription</keyword>
<comment type="caution">
    <text evidence="5">The sequence shown here is derived from an EMBL/GenBank/DDBJ whole genome shotgun (WGS) entry which is preliminary data.</text>
</comment>